<evidence type="ECO:0000259" key="1">
    <source>
        <dbReference type="Pfam" id="PF13460"/>
    </source>
</evidence>
<dbReference type="EMBL" id="LT629740">
    <property type="protein sequence ID" value="SDS49478.1"/>
    <property type="molecule type" value="Genomic_DNA"/>
</dbReference>
<dbReference type="PANTHER" id="PTHR43355:SF2">
    <property type="entry name" value="FLAVIN REDUCTASE (NADPH)"/>
    <property type="match status" value="1"/>
</dbReference>
<dbReference type="PANTHER" id="PTHR43355">
    <property type="entry name" value="FLAVIN REDUCTASE (NADPH)"/>
    <property type="match status" value="1"/>
</dbReference>
<dbReference type="CDD" id="cd05244">
    <property type="entry name" value="BVR-B_like_SDR_a"/>
    <property type="match status" value="1"/>
</dbReference>
<accession>A0A1H1SNR4</accession>
<reference evidence="2 3" key="1">
    <citation type="submission" date="2016-10" db="EMBL/GenBank/DDBJ databases">
        <authorList>
            <person name="de Groot N.N."/>
        </authorList>
    </citation>
    <scope>NUCLEOTIDE SEQUENCE [LARGE SCALE GENOMIC DNA]</scope>
    <source>
        <strain evidence="2 3">MP1X4</strain>
    </source>
</reference>
<dbReference type="SUPFAM" id="SSF51735">
    <property type="entry name" value="NAD(P)-binding Rossmann-fold domains"/>
    <property type="match status" value="1"/>
</dbReference>
<dbReference type="STRING" id="652787.SAMN05216490_1255"/>
<evidence type="ECO:0000313" key="2">
    <source>
        <dbReference type="EMBL" id="SDS49478.1"/>
    </source>
</evidence>
<keyword evidence="3" id="KW-1185">Reference proteome</keyword>
<protein>
    <submittedName>
        <fullName evidence="2">Putative NADH-flavin reductase</fullName>
    </submittedName>
</protein>
<dbReference type="AlphaFoldDB" id="A0A1H1SNR4"/>
<organism evidence="2 3">
    <name type="scientific">Mucilaginibacter mallensis</name>
    <dbReference type="NCBI Taxonomy" id="652787"/>
    <lineage>
        <taxon>Bacteria</taxon>
        <taxon>Pseudomonadati</taxon>
        <taxon>Bacteroidota</taxon>
        <taxon>Sphingobacteriia</taxon>
        <taxon>Sphingobacteriales</taxon>
        <taxon>Sphingobacteriaceae</taxon>
        <taxon>Mucilaginibacter</taxon>
    </lineage>
</organism>
<dbReference type="OrthoDB" id="9790734at2"/>
<dbReference type="GO" id="GO:0004074">
    <property type="term" value="F:biliverdin reductase [NAD(P)H] activity"/>
    <property type="evidence" value="ECO:0007669"/>
    <property type="project" value="TreeGrafter"/>
</dbReference>
<dbReference type="InterPro" id="IPR036291">
    <property type="entry name" value="NAD(P)-bd_dom_sf"/>
</dbReference>
<dbReference type="Pfam" id="PF13460">
    <property type="entry name" value="NAD_binding_10"/>
    <property type="match status" value="1"/>
</dbReference>
<dbReference type="Proteomes" id="UP000199679">
    <property type="component" value="Chromosome I"/>
</dbReference>
<dbReference type="GO" id="GO:0042602">
    <property type="term" value="F:riboflavin reductase (NADPH) activity"/>
    <property type="evidence" value="ECO:0007669"/>
    <property type="project" value="TreeGrafter"/>
</dbReference>
<dbReference type="InterPro" id="IPR051606">
    <property type="entry name" value="Polyketide_Oxido-like"/>
</dbReference>
<evidence type="ECO:0000313" key="3">
    <source>
        <dbReference type="Proteomes" id="UP000199679"/>
    </source>
</evidence>
<dbReference type="Gene3D" id="3.40.50.720">
    <property type="entry name" value="NAD(P)-binding Rossmann-like Domain"/>
    <property type="match status" value="1"/>
</dbReference>
<feature type="domain" description="NAD(P)-binding" evidence="1">
    <location>
        <begin position="16"/>
        <end position="207"/>
    </location>
</feature>
<name>A0A1H1SNR4_MUCMA</name>
<gene>
    <name evidence="2" type="ORF">SAMN05216490_1255</name>
</gene>
<sequence>MTSNSNKSSYHIVVLGANGGIGKHTVLKALAEGYHVTAILRTPSKLDISHPNLTIVQGDVMQSGSLAQHLENKDAVISAIGKNSLKTTTLYSQGNKNLLQAMHETGINRAFFISAAGLEVNPTHSLLVKFATRFILQPLLRNMYADLRVMEKIVRESGIDWTIIRPPQLTDSPETGKYRTAIDGPLRKGLKISRADVAHFMVNNLMNKSIFRATVEVGY</sequence>
<dbReference type="InterPro" id="IPR016040">
    <property type="entry name" value="NAD(P)-bd_dom"/>
</dbReference>
<dbReference type="RefSeq" id="WP_091370390.1">
    <property type="nucleotide sequence ID" value="NZ_LT629740.1"/>
</dbReference>
<proteinExistence type="predicted"/>